<dbReference type="InterPro" id="IPR000996">
    <property type="entry name" value="Clathrin_L-chain"/>
</dbReference>
<dbReference type="GO" id="GO:0030132">
    <property type="term" value="C:clathrin coat of coated pit"/>
    <property type="evidence" value="ECO:0007669"/>
    <property type="project" value="InterPro"/>
</dbReference>
<dbReference type="PROSITE" id="PS00224">
    <property type="entry name" value="CLATHRIN_LIGHT_CHN_1"/>
    <property type="match status" value="1"/>
</dbReference>
<evidence type="ECO:0000313" key="7">
    <source>
        <dbReference type="Proteomes" id="UP000504623"/>
    </source>
</evidence>
<dbReference type="GO" id="GO:0072583">
    <property type="term" value="P:clathrin-dependent endocytosis"/>
    <property type="evidence" value="ECO:0007669"/>
    <property type="project" value="TreeGrafter"/>
</dbReference>
<dbReference type="GeneID" id="102814588"/>
<proteinExistence type="inferred from homology"/>
<evidence type="ECO:0000313" key="8">
    <source>
        <dbReference type="RefSeq" id="XP_006863676.1"/>
    </source>
</evidence>
<evidence type="ECO:0000256" key="4">
    <source>
        <dbReference type="ARBA" id="ARBA00023176"/>
    </source>
</evidence>
<dbReference type="PANTHER" id="PTHR10639">
    <property type="entry name" value="CLATHRIN LIGHT CHAIN"/>
    <property type="match status" value="1"/>
</dbReference>
<keyword evidence="7" id="KW-1185">Reference proteome</keyword>
<protein>
    <recommendedName>
        <fullName evidence="6">Clathrin light chain</fullName>
    </recommendedName>
</protein>
<keyword evidence="5 6" id="KW-0968">Cytoplasmic vesicle</keyword>
<accession>A0A9B0TDX4</accession>
<evidence type="ECO:0000256" key="1">
    <source>
        <dbReference type="ARBA" id="ARBA00004180"/>
    </source>
</evidence>
<evidence type="ECO:0000256" key="3">
    <source>
        <dbReference type="ARBA" id="ARBA00023136"/>
    </source>
</evidence>
<dbReference type="AlphaFoldDB" id="A0A9B0TDX4"/>
<dbReference type="Proteomes" id="UP000504623">
    <property type="component" value="Unplaced"/>
</dbReference>
<dbReference type="OrthoDB" id="5512at2759"/>
<dbReference type="GO" id="GO:0006886">
    <property type="term" value="P:intracellular protein transport"/>
    <property type="evidence" value="ECO:0007669"/>
    <property type="project" value="InterPro"/>
</dbReference>
<evidence type="ECO:0000256" key="5">
    <source>
        <dbReference type="ARBA" id="ARBA00023329"/>
    </source>
</evidence>
<dbReference type="PANTHER" id="PTHR10639:SF1">
    <property type="entry name" value="CLATHRIN LIGHT CHAIN A"/>
    <property type="match status" value="1"/>
</dbReference>
<dbReference type="GO" id="GO:0030672">
    <property type="term" value="C:synaptic vesicle membrane"/>
    <property type="evidence" value="ECO:0007669"/>
    <property type="project" value="TreeGrafter"/>
</dbReference>
<dbReference type="Pfam" id="PF01086">
    <property type="entry name" value="Clathrin_lg_ch"/>
    <property type="match status" value="1"/>
</dbReference>
<evidence type="ECO:0000256" key="2">
    <source>
        <dbReference type="ARBA" id="ARBA00005263"/>
    </source>
</evidence>
<dbReference type="GO" id="GO:0099631">
    <property type="term" value="C:postsynaptic endocytic zone cytoplasmic component"/>
    <property type="evidence" value="ECO:0007669"/>
    <property type="project" value="TreeGrafter"/>
</dbReference>
<name>A0A9B0TDX4_CHRAS</name>
<sequence>MEKSIVLGKGVSGSVGLSPNVRVCAIELPSVAEVDPFGSPASTPGGPTLGNGLAGEEGPAEAFLAQQESEIAGIENHEALAILDSGALGLQPHSDLPGIQMLLMESRVEREATKELEKWYARQVEQLQKTKANNRAAEEVFVNDIDESSSSTEWKWVIWLCDFNPKSSKQAKDISCMRSVLISLKQAPQCTEELPYGNTASAIS</sequence>
<keyword evidence="3 6" id="KW-0472">Membrane</keyword>
<comment type="subcellular location">
    <subcellularLocation>
        <location evidence="1 6">Cytoplasmic vesicle membrane</location>
        <topology evidence="1 6">Peripheral membrane protein</topology>
        <orientation evidence="1 6">Cytoplasmic side</orientation>
    </subcellularLocation>
    <subcellularLocation>
        <location evidence="6">Membrane</location>
        <location evidence="6">Coated pit</location>
        <topology evidence="6">Peripheral membrane protein</topology>
        <orientation evidence="6">Cytoplasmic side</orientation>
    </subcellularLocation>
    <text evidence="6">Cytoplasmic face of coated pits and vesicles.</text>
</comment>
<keyword evidence="4 6" id="KW-0168">Coated pit</keyword>
<dbReference type="RefSeq" id="XP_006863676.1">
    <property type="nucleotide sequence ID" value="XM_006863614.1"/>
</dbReference>
<dbReference type="GO" id="GO:0032050">
    <property type="term" value="F:clathrin heavy chain binding"/>
    <property type="evidence" value="ECO:0007669"/>
    <property type="project" value="TreeGrafter"/>
</dbReference>
<dbReference type="GO" id="GO:0030130">
    <property type="term" value="C:clathrin coat of trans-Golgi network vesicle"/>
    <property type="evidence" value="ECO:0007669"/>
    <property type="project" value="InterPro"/>
</dbReference>
<gene>
    <name evidence="8" type="primary">LOC102814588</name>
</gene>
<evidence type="ECO:0000256" key="6">
    <source>
        <dbReference type="RuleBase" id="RU363137"/>
    </source>
</evidence>
<organism evidence="7 8">
    <name type="scientific">Chrysochloris asiatica</name>
    <name type="common">Cape golden mole</name>
    <dbReference type="NCBI Taxonomy" id="185453"/>
    <lineage>
        <taxon>Eukaryota</taxon>
        <taxon>Metazoa</taxon>
        <taxon>Chordata</taxon>
        <taxon>Craniata</taxon>
        <taxon>Vertebrata</taxon>
        <taxon>Euteleostomi</taxon>
        <taxon>Mammalia</taxon>
        <taxon>Eutheria</taxon>
        <taxon>Afrotheria</taxon>
        <taxon>Chrysochloridae</taxon>
        <taxon>Chrysochlorinae</taxon>
        <taxon>Chrysochloris</taxon>
    </lineage>
</organism>
<comment type="function">
    <text evidence="6">Clathrin is the major protein of the polyhedral coat of coated pits and vesicles.</text>
</comment>
<comment type="similarity">
    <text evidence="2 6">Belongs to the clathrin light chain family.</text>
</comment>
<dbReference type="GO" id="GO:0005198">
    <property type="term" value="F:structural molecule activity"/>
    <property type="evidence" value="ECO:0007669"/>
    <property type="project" value="InterPro"/>
</dbReference>
<reference evidence="8" key="1">
    <citation type="submission" date="2025-08" db="UniProtKB">
        <authorList>
            <consortium name="RefSeq"/>
        </authorList>
    </citation>
    <scope>IDENTIFICATION</scope>
    <source>
        <tissue evidence="8">Spleen</tissue>
    </source>
</reference>